<evidence type="ECO:0000313" key="5">
    <source>
        <dbReference type="EMBL" id="KAF2204562.1"/>
    </source>
</evidence>
<comment type="similarity">
    <text evidence="1">Belongs to the 3-beta-HSD family.</text>
</comment>
<evidence type="ECO:0000259" key="4">
    <source>
        <dbReference type="Pfam" id="PF01073"/>
    </source>
</evidence>
<dbReference type="AlphaFoldDB" id="A0A9P4MVX9"/>
<dbReference type="InterPro" id="IPR050177">
    <property type="entry name" value="Lipid_A_modif_metabolic_enz"/>
</dbReference>
<dbReference type="SUPFAM" id="SSF51735">
    <property type="entry name" value="NAD(P)-binding Rossmann-fold domains"/>
    <property type="match status" value="1"/>
</dbReference>
<evidence type="ECO:0000256" key="1">
    <source>
        <dbReference type="ARBA" id="ARBA00009219"/>
    </source>
</evidence>
<feature type="transmembrane region" description="Helical" evidence="3">
    <location>
        <begin position="20"/>
        <end position="44"/>
    </location>
</feature>
<evidence type="ECO:0000256" key="3">
    <source>
        <dbReference type="SAM" id="Phobius"/>
    </source>
</evidence>
<dbReference type="Gene3D" id="3.40.50.720">
    <property type="entry name" value="NAD(P)-binding Rossmann-like Domain"/>
    <property type="match status" value="1"/>
</dbReference>
<dbReference type="GO" id="GO:0016616">
    <property type="term" value="F:oxidoreductase activity, acting on the CH-OH group of donors, NAD or NADP as acceptor"/>
    <property type="evidence" value="ECO:0007669"/>
    <property type="project" value="InterPro"/>
</dbReference>
<keyword evidence="6" id="KW-1185">Reference proteome</keyword>
<evidence type="ECO:0000256" key="2">
    <source>
        <dbReference type="ARBA" id="ARBA00023002"/>
    </source>
</evidence>
<proteinExistence type="inferred from homology"/>
<organism evidence="5 6">
    <name type="scientific">Delitschia confertaspora ATCC 74209</name>
    <dbReference type="NCBI Taxonomy" id="1513339"/>
    <lineage>
        <taxon>Eukaryota</taxon>
        <taxon>Fungi</taxon>
        <taxon>Dikarya</taxon>
        <taxon>Ascomycota</taxon>
        <taxon>Pezizomycotina</taxon>
        <taxon>Dothideomycetes</taxon>
        <taxon>Pleosporomycetidae</taxon>
        <taxon>Pleosporales</taxon>
        <taxon>Delitschiaceae</taxon>
        <taxon>Delitschia</taxon>
    </lineage>
</organism>
<evidence type="ECO:0000313" key="6">
    <source>
        <dbReference type="Proteomes" id="UP000799536"/>
    </source>
</evidence>
<reference evidence="5" key="1">
    <citation type="journal article" date="2020" name="Stud. Mycol.">
        <title>101 Dothideomycetes genomes: a test case for predicting lifestyles and emergence of pathogens.</title>
        <authorList>
            <person name="Haridas S."/>
            <person name="Albert R."/>
            <person name="Binder M."/>
            <person name="Bloem J."/>
            <person name="Labutti K."/>
            <person name="Salamov A."/>
            <person name="Andreopoulos B."/>
            <person name="Baker S."/>
            <person name="Barry K."/>
            <person name="Bills G."/>
            <person name="Bluhm B."/>
            <person name="Cannon C."/>
            <person name="Castanera R."/>
            <person name="Culley D."/>
            <person name="Daum C."/>
            <person name="Ezra D."/>
            <person name="Gonzalez J."/>
            <person name="Henrissat B."/>
            <person name="Kuo A."/>
            <person name="Liang C."/>
            <person name="Lipzen A."/>
            <person name="Lutzoni F."/>
            <person name="Magnuson J."/>
            <person name="Mondo S."/>
            <person name="Nolan M."/>
            <person name="Ohm R."/>
            <person name="Pangilinan J."/>
            <person name="Park H.-J."/>
            <person name="Ramirez L."/>
            <person name="Alfaro M."/>
            <person name="Sun H."/>
            <person name="Tritt A."/>
            <person name="Yoshinaga Y."/>
            <person name="Zwiers L.-H."/>
            <person name="Turgeon B."/>
            <person name="Goodwin S."/>
            <person name="Spatafora J."/>
            <person name="Crous P."/>
            <person name="Grigoriev I."/>
        </authorList>
    </citation>
    <scope>NUCLEOTIDE SEQUENCE</scope>
    <source>
        <strain evidence="5">ATCC 74209</strain>
    </source>
</reference>
<keyword evidence="3" id="KW-0472">Membrane</keyword>
<dbReference type="Pfam" id="PF01073">
    <property type="entry name" value="3Beta_HSD"/>
    <property type="match status" value="1"/>
</dbReference>
<dbReference type="InterPro" id="IPR036291">
    <property type="entry name" value="NAD(P)-bd_dom_sf"/>
</dbReference>
<comment type="caution">
    <text evidence="5">The sequence shown here is derived from an EMBL/GenBank/DDBJ whole genome shotgun (WGS) entry which is preliminary data.</text>
</comment>
<keyword evidence="3" id="KW-0812">Transmembrane</keyword>
<dbReference type="PANTHER" id="PTHR43245">
    <property type="entry name" value="BIFUNCTIONAL POLYMYXIN RESISTANCE PROTEIN ARNA"/>
    <property type="match status" value="1"/>
</dbReference>
<dbReference type="OrthoDB" id="10058185at2759"/>
<feature type="transmembrane region" description="Helical" evidence="3">
    <location>
        <begin position="304"/>
        <end position="324"/>
    </location>
</feature>
<accession>A0A9P4MVX9</accession>
<feature type="domain" description="3-beta hydroxysteroid dehydrogenase/isomerase" evidence="4">
    <location>
        <begin position="31"/>
        <end position="299"/>
    </location>
</feature>
<name>A0A9P4MVX9_9PLEO</name>
<dbReference type="GO" id="GO:0006694">
    <property type="term" value="P:steroid biosynthetic process"/>
    <property type="evidence" value="ECO:0007669"/>
    <property type="project" value="InterPro"/>
</dbReference>
<keyword evidence="2" id="KW-0560">Oxidoreductase</keyword>
<keyword evidence="3" id="KW-1133">Transmembrane helix</keyword>
<dbReference type="Proteomes" id="UP000799536">
    <property type="component" value="Unassembled WGS sequence"/>
</dbReference>
<gene>
    <name evidence="5" type="ORF">GQ43DRAFT_446630</name>
</gene>
<sequence length="393" mass="44009">MTSRNRSSYNPRTGIAVHYFLMVFTPLGTTLVVGGCGFLGFNIVQQLLDEKKCSNIVVLDMNTKNNRLASITYHNGDITQGDQVQTIIDKVRPQVLFHTASPPGLARDNRLFERVNINGTRNLIKSAQQVGTVKAFVYTSSSSVIHDHYSPIADADESMPVLYYPQQPEYYSHTKAVAEEIVLAANRVKGVLTAAIRPATIFGIGDHVTIANMCKNAISGRARNQLGDGRNLMDATYGENCAYAHILAAEALLKASASEPLPADKRVEGEAFFVRNEERYEFWELQRFVAGVIGHPVKKEEIRAIPRALVLAIAMIISWLYWIFTLGRKEPLLTPRIIRLLTSDRTFDIGKIKTRLRYRPRVSTEEELRKASGWYMREVYGKNGGSTKLKKTA</sequence>
<dbReference type="InterPro" id="IPR002225">
    <property type="entry name" value="3Beta_OHSteriod_DH/Estase"/>
</dbReference>
<protein>
    <submittedName>
        <fullName evidence="5">Hydroxysteroid dehydrogenase</fullName>
    </submittedName>
</protein>
<dbReference type="EMBL" id="ML993873">
    <property type="protein sequence ID" value="KAF2204562.1"/>
    <property type="molecule type" value="Genomic_DNA"/>
</dbReference>
<dbReference type="PANTHER" id="PTHR43245:SF51">
    <property type="entry name" value="SHORT CHAIN DEHYDROGENASE_REDUCTASE FAMILY 42E, MEMBER 2"/>
    <property type="match status" value="1"/>
</dbReference>